<sequence>MRLAPNPMLKKNLPNAITCANLFSGCIGIVFAFKDHLETTAYFVILSGIFDFFDGMVARLLNVKSAIGKDLDSLADMVSFGFLPGVIIFHLLKASDYSSEYLPYLGFIITVFSAIRLAKFNNDSRQTEDFIGLNTPMNTLFICSLPFIAHDYPQIISSSILLIAITAITSFLLVSEIKIFSLKFSNLSWAKNKIKFIFLMLSAILIAFLQFAAIPFVLILYIALSFLHFKGTTPDQRI</sequence>
<evidence type="ECO:0000256" key="10">
    <source>
        <dbReference type="ARBA" id="ARBA00023098"/>
    </source>
</evidence>
<evidence type="ECO:0000256" key="7">
    <source>
        <dbReference type="ARBA" id="ARBA00022679"/>
    </source>
</evidence>
<dbReference type="InterPro" id="IPR050324">
    <property type="entry name" value="CDP-alcohol_PTase-I"/>
</dbReference>
<dbReference type="NCBIfam" id="TIGR00473">
    <property type="entry name" value="pssA"/>
    <property type="match status" value="1"/>
</dbReference>
<dbReference type="PROSITE" id="PS51257">
    <property type="entry name" value="PROKAR_LIPOPROTEIN"/>
    <property type="match status" value="1"/>
</dbReference>
<dbReference type="PANTHER" id="PTHR14269">
    <property type="entry name" value="CDP-DIACYLGLYCEROL--GLYCEROL-3-PHOSPHATE 3-PHOSPHATIDYLTRANSFERASE-RELATED"/>
    <property type="match status" value="1"/>
</dbReference>
<evidence type="ECO:0000256" key="4">
    <source>
        <dbReference type="ARBA" id="ARBA00013174"/>
    </source>
</evidence>
<evidence type="ECO:0000313" key="18">
    <source>
        <dbReference type="Proteomes" id="UP000198836"/>
    </source>
</evidence>
<protein>
    <recommendedName>
        <fullName evidence="5">CDP-diacylglycerol--serine O-phosphatidyltransferase</fullName>
        <ecNumber evidence="4">2.7.8.8</ecNumber>
    </recommendedName>
    <alternativeName>
        <fullName evidence="14">Phosphatidylserine synthase</fullName>
    </alternativeName>
</protein>
<keyword evidence="12" id="KW-0594">Phospholipid biosynthesis</keyword>
<name>A0A1I0T2K4_9SPHI</name>
<feature type="transmembrane region" description="Helical" evidence="16">
    <location>
        <begin position="12"/>
        <end position="33"/>
    </location>
</feature>
<evidence type="ECO:0000256" key="14">
    <source>
        <dbReference type="ARBA" id="ARBA00032361"/>
    </source>
</evidence>
<dbReference type="EMBL" id="FOJM01000005">
    <property type="protein sequence ID" value="SFA45992.1"/>
    <property type="molecule type" value="Genomic_DNA"/>
</dbReference>
<evidence type="ECO:0000256" key="13">
    <source>
        <dbReference type="ARBA" id="ARBA00023264"/>
    </source>
</evidence>
<evidence type="ECO:0000256" key="6">
    <source>
        <dbReference type="ARBA" id="ARBA00022516"/>
    </source>
</evidence>
<feature type="transmembrane region" description="Helical" evidence="16">
    <location>
        <begin position="130"/>
        <end position="149"/>
    </location>
</feature>
<proteinExistence type="inferred from homology"/>
<reference evidence="18" key="1">
    <citation type="submission" date="2016-10" db="EMBL/GenBank/DDBJ databases">
        <authorList>
            <person name="Varghese N."/>
            <person name="Submissions S."/>
        </authorList>
    </citation>
    <scope>NUCLEOTIDE SEQUENCE [LARGE SCALE GENOMIC DNA]</scope>
    <source>
        <strain evidence="18">DSM 18130</strain>
    </source>
</reference>
<dbReference type="InterPro" id="IPR043130">
    <property type="entry name" value="CDP-OH_PTrfase_TM_dom"/>
</dbReference>
<dbReference type="InterPro" id="IPR000462">
    <property type="entry name" value="CDP-OH_P_trans"/>
</dbReference>
<feature type="transmembrane region" description="Helical" evidence="16">
    <location>
        <begin position="101"/>
        <end position="118"/>
    </location>
</feature>
<evidence type="ECO:0000256" key="3">
    <source>
        <dbReference type="ARBA" id="ARBA00010441"/>
    </source>
</evidence>
<evidence type="ECO:0000256" key="9">
    <source>
        <dbReference type="ARBA" id="ARBA00022989"/>
    </source>
</evidence>
<keyword evidence="8 16" id="KW-0812">Transmembrane</keyword>
<keyword evidence="11 16" id="KW-0472">Membrane</keyword>
<keyword evidence="9 16" id="KW-1133">Transmembrane helix</keyword>
<feature type="transmembrane region" description="Helical" evidence="16">
    <location>
        <begin position="196"/>
        <end position="224"/>
    </location>
</feature>
<keyword evidence="13" id="KW-1208">Phospholipid metabolism</keyword>
<evidence type="ECO:0000256" key="2">
    <source>
        <dbReference type="ARBA" id="ARBA00004127"/>
    </source>
</evidence>
<dbReference type="STRING" id="332999.SAMN04488511_105218"/>
<dbReference type="Gene3D" id="1.20.120.1760">
    <property type="match status" value="1"/>
</dbReference>
<comment type="subcellular location">
    <subcellularLocation>
        <location evidence="2">Endomembrane system</location>
        <topology evidence="2">Multi-pass membrane protein</topology>
    </subcellularLocation>
</comment>
<dbReference type="PANTHER" id="PTHR14269:SF61">
    <property type="entry name" value="CDP-DIACYLGLYCEROL--SERINE O-PHOSPHATIDYLTRANSFERASE"/>
    <property type="match status" value="1"/>
</dbReference>
<evidence type="ECO:0000313" key="17">
    <source>
        <dbReference type="EMBL" id="SFA45992.1"/>
    </source>
</evidence>
<comment type="similarity">
    <text evidence="3 15">Belongs to the CDP-alcohol phosphatidyltransferase class-I family.</text>
</comment>
<evidence type="ECO:0000256" key="16">
    <source>
        <dbReference type="SAM" id="Phobius"/>
    </source>
</evidence>
<dbReference type="InterPro" id="IPR048254">
    <property type="entry name" value="CDP_ALCOHOL_P_TRANSF_CS"/>
</dbReference>
<dbReference type="PROSITE" id="PS00379">
    <property type="entry name" value="CDP_ALCOHOL_P_TRANSF"/>
    <property type="match status" value="1"/>
</dbReference>
<feature type="transmembrane region" description="Helical" evidence="16">
    <location>
        <begin position="39"/>
        <end position="61"/>
    </location>
</feature>
<evidence type="ECO:0000256" key="11">
    <source>
        <dbReference type="ARBA" id="ARBA00023136"/>
    </source>
</evidence>
<keyword evidence="18" id="KW-1185">Reference proteome</keyword>
<dbReference type="GO" id="GO:0012505">
    <property type="term" value="C:endomembrane system"/>
    <property type="evidence" value="ECO:0007669"/>
    <property type="project" value="UniProtKB-SubCell"/>
</dbReference>
<dbReference type="Proteomes" id="UP000198836">
    <property type="component" value="Unassembled WGS sequence"/>
</dbReference>
<keyword evidence="7 15" id="KW-0808">Transferase</keyword>
<dbReference type="Pfam" id="PF01066">
    <property type="entry name" value="CDP-OH_P_transf"/>
    <property type="match status" value="1"/>
</dbReference>
<dbReference type="AlphaFoldDB" id="A0A1I0T2K4"/>
<evidence type="ECO:0000256" key="5">
    <source>
        <dbReference type="ARBA" id="ARBA00017171"/>
    </source>
</evidence>
<evidence type="ECO:0000256" key="8">
    <source>
        <dbReference type="ARBA" id="ARBA00022692"/>
    </source>
</evidence>
<keyword evidence="6" id="KW-0444">Lipid biosynthesis</keyword>
<keyword evidence="10" id="KW-0443">Lipid metabolism</keyword>
<accession>A0A1I0T2K4</accession>
<dbReference type="GO" id="GO:0016020">
    <property type="term" value="C:membrane"/>
    <property type="evidence" value="ECO:0007669"/>
    <property type="project" value="InterPro"/>
</dbReference>
<evidence type="ECO:0000256" key="15">
    <source>
        <dbReference type="RuleBase" id="RU003750"/>
    </source>
</evidence>
<comment type="catalytic activity">
    <reaction evidence="1">
        <text>a CDP-1,2-diacyl-sn-glycerol + L-serine = a 1,2-diacyl-sn-glycero-3-phospho-L-serine + CMP + H(+)</text>
        <dbReference type="Rhea" id="RHEA:16913"/>
        <dbReference type="ChEBI" id="CHEBI:15378"/>
        <dbReference type="ChEBI" id="CHEBI:33384"/>
        <dbReference type="ChEBI" id="CHEBI:57262"/>
        <dbReference type="ChEBI" id="CHEBI:58332"/>
        <dbReference type="ChEBI" id="CHEBI:60377"/>
        <dbReference type="EC" id="2.7.8.8"/>
    </reaction>
</comment>
<evidence type="ECO:0000256" key="1">
    <source>
        <dbReference type="ARBA" id="ARBA00000287"/>
    </source>
</evidence>
<evidence type="ECO:0000256" key="12">
    <source>
        <dbReference type="ARBA" id="ARBA00023209"/>
    </source>
</evidence>
<dbReference type="GO" id="GO:0003882">
    <property type="term" value="F:CDP-diacylglycerol-serine O-phosphatidyltransferase activity"/>
    <property type="evidence" value="ECO:0007669"/>
    <property type="project" value="UniProtKB-EC"/>
</dbReference>
<dbReference type="GO" id="GO:0008654">
    <property type="term" value="P:phospholipid biosynthetic process"/>
    <property type="evidence" value="ECO:0007669"/>
    <property type="project" value="UniProtKB-KW"/>
</dbReference>
<feature type="transmembrane region" description="Helical" evidence="16">
    <location>
        <begin position="73"/>
        <end position="95"/>
    </location>
</feature>
<dbReference type="InterPro" id="IPR004533">
    <property type="entry name" value="CDP-diaglyc--ser_O-PTrfase"/>
</dbReference>
<dbReference type="EC" id="2.7.8.8" evidence="4"/>
<organism evidence="17 18">
    <name type="scientific">Pedobacter suwonensis</name>
    <dbReference type="NCBI Taxonomy" id="332999"/>
    <lineage>
        <taxon>Bacteria</taxon>
        <taxon>Pseudomonadati</taxon>
        <taxon>Bacteroidota</taxon>
        <taxon>Sphingobacteriia</taxon>
        <taxon>Sphingobacteriales</taxon>
        <taxon>Sphingobacteriaceae</taxon>
        <taxon>Pedobacter</taxon>
    </lineage>
</organism>
<gene>
    <name evidence="17" type="ORF">SAMN04488511_105218</name>
</gene>
<feature type="transmembrane region" description="Helical" evidence="16">
    <location>
        <begin position="155"/>
        <end position="175"/>
    </location>
</feature>